<dbReference type="AlphaFoldDB" id="A0A023FQN5"/>
<dbReference type="GO" id="GO:0005576">
    <property type="term" value="C:extracellular region"/>
    <property type="evidence" value="ECO:0007669"/>
    <property type="project" value="UniProtKB-SubCell"/>
</dbReference>
<keyword evidence="4" id="KW-0800">Toxin</keyword>
<comment type="subcellular location">
    <subcellularLocation>
        <location evidence="1">Secreted</location>
    </subcellularLocation>
</comment>
<evidence type="ECO:0000256" key="7">
    <source>
        <dbReference type="SAM" id="SignalP"/>
    </source>
</evidence>
<evidence type="ECO:0000256" key="3">
    <source>
        <dbReference type="ARBA" id="ARBA00022529"/>
    </source>
</evidence>
<feature type="domain" description="Invertebrate defensins family profile" evidence="8">
    <location>
        <begin position="37"/>
        <end position="72"/>
    </location>
</feature>
<keyword evidence="6" id="KW-1015">Disulfide bond</keyword>
<dbReference type="InterPro" id="IPR001542">
    <property type="entry name" value="Defensin_invertebrate/fungal"/>
</dbReference>
<name>A0A023FQN5_AMBCJ</name>
<dbReference type="GO" id="GO:0042742">
    <property type="term" value="P:defense response to bacterium"/>
    <property type="evidence" value="ECO:0007669"/>
    <property type="project" value="UniProtKB-KW"/>
</dbReference>
<keyword evidence="3" id="KW-0929">Antimicrobial</keyword>
<accession>A0A023FQN5</accession>
<dbReference type="InterPro" id="IPR029237">
    <property type="entry name" value="Long_scorpion_toxin_alpha/beta"/>
</dbReference>
<protein>
    <submittedName>
        <fullName evidence="9">Putative tick defensins 1</fullName>
    </submittedName>
</protein>
<dbReference type="EMBL" id="GBBK01000818">
    <property type="protein sequence ID" value="JAC23664.1"/>
    <property type="molecule type" value="mRNA"/>
</dbReference>
<dbReference type="PROSITE" id="PS51378">
    <property type="entry name" value="INVERT_DEFENSINS"/>
    <property type="match status" value="1"/>
</dbReference>
<feature type="signal peptide" evidence="7">
    <location>
        <begin position="1"/>
        <end position="19"/>
    </location>
</feature>
<evidence type="ECO:0000256" key="5">
    <source>
        <dbReference type="ARBA" id="ARBA00023022"/>
    </source>
</evidence>
<proteinExistence type="evidence at transcript level"/>
<dbReference type="GO" id="GO:0090729">
    <property type="term" value="F:toxin activity"/>
    <property type="evidence" value="ECO:0007669"/>
    <property type="project" value="UniProtKB-KW"/>
</dbReference>
<dbReference type="SUPFAM" id="SSF57095">
    <property type="entry name" value="Scorpion toxin-like"/>
    <property type="match status" value="1"/>
</dbReference>
<feature type="chain" id="PRO_5001521183" evidence="7">
    <location>
        <begin position="20"/>
        <end position="72"/>
    </location>
</feature>
<evidence type="ECO:0000256" key="2">
    <source>
        <dbReference type="ARBA" id="ARBA00022525"/>
    </source>
</evidence>
<organism evidence="9">
    <name type="scientific">Amblyomma cajennense</name>
    <name type="common">Cayenne tick</name>
    <name type="synonym">Acarus cajennensis</name>
    <dbReference type="NCBI Taxonomy" id="34607"/>
    <lineage>
        <taxon>Eukaryota</taxon>
        <taxon>Metazoa</taxon>
        <taxon>Ecdysozoa</taxon>
        <taxon>Arthropoda</taxon>
        <taxon>Chelicerata</taxon>
        <taxon>Arachnida</taxon>
        <taxon>Acari</taxon>
        <taxon>Parasitiformes</taxon>
        <taxon>Ixodida</taxon>
        <taxon>Ixodoidea</taxon>
        <taxon>Ixodidae</taxon>
        <taxon>Amblyomminae</taxon>
        <taxon>Amblyomma</taxon>
    </lineage>
</organism>
<evidence type="ECO:0000313" key="9">
    <source>
        <dbReference type="EMBL" id="JAC23664.1"/>
    </source>
</evidence>
<evidence type="ECO:0000256" key="1">
    <source>
        <dbReference type="ARBA" id="ARBA00004613"/>
    </source>
</evidence>
<dbReference type="Pfam" id="PF14866">
    <property type="entry name" value="Scorpion_toxin_alpha-beta"/>
    <property type="match status" value="1"/>
</dbReference>
<keyword evidence="5" id="KW-0044">Antibiotic</keyword>
<evidence type="ECO:0000256" key="6">
    <source>
        <dbReference type="ARBA" id="ARBA00023157"/>
    </source>
</evidence>
<reference evidence="9" key="1">
    <citation type="submission" date="2014-03" db="EMBL/GenBank/DDBJ databases">
        <title>The sialotranscriptome of Amblyomma triste, Amblyomma parvum and Amblyomma cajennense ticks, uncovered by 454-based RNA-seq.</title>
        <authorList>
            <person name="Garcia G.R."/>
            <person name="Gardinassi L.G."/>
            <person name="Ribeiro J.M."/>
            <person name="Anatriello E."/>
            <person name="Ferreira B.R."/>
            <person name="Moreira H.N."/>
            <person name="Mafra C."/>
            <person name="Olegario M.M."/>
            <person name="Szabo P.J."/>
            <person name="Miranda-Santos I.K."/>
            <person name="Maruyama S.R."/>
        </authorList>
    </citation>
    <scope>NUCLEOTIDE SEQUENCE</scope>
    <source>
        <strain evidence="9">Uberlandia</strain>
        <tissue evidence="9">Salivary glands</tissue>
    </source>
</reference>
<sequence length="72" mass="7693">MKVLAVALLIVLVAGLVSTVPVQDDESGVAQVRVRRDYGCFGLPSICKKHCKDIGRKGGKCTGFLDHTCTCD</sequence>
<keyword evidence="2" id="KW-0964">Secreted</keyword>
<keyword evidence="7" id="KW-0732">Signal</keyword>
<dbReference type="Gene3D" id="3.30.30.10">
    <property type="entry name" value="Knottin, scorpion toxin-like"/>
    <property type="match status" value="1"/>
</dbReference>
<dbReference type="InterPro" id="IPR036574">
    <property type="entry name" value="Scorpion_toxin-like_sf"/>
</dbReference>
<evidence type="ECO:0000259" key="8">
    <source>
        <dbReference type="PROSITE" id="PS51378"/>
    </source>
</evidence>
<evidence type="ECO:0000256" key="4">
    <source>
        <dbReference type="ARBA" id="ARBA00022656"/>
    </source>
</evidence>